<gene>
    <name evidence="1" type="ORF">CU102_26365</name>
</gene>
<protein>
    <submittedName>
        <fullName evidence="1">Uncharacterized protein</fullName>
    </submittedName>
</protein>
<evidence type="ECO:0000313" key="1">
    <source>
        <dbReference type="EMBL" id="PSH62013.1"/>
    </source>
</evidence>
<comment type="caution">
    <text evidence="1">The sequence shown here is derived from an EMBL/GenBank/DDBJ whole genome shotgun (WGS) entry which is preliminary data.</text>
</comment>
<dbReference type="AlphaFoldDB" id="A0A2P7B6C6"/>
<dbReference type="Proteomes" id="UP000241444">
    <property type="component" value="Unassembled WGS sequence"/>
</dbReference>
<organism evidence="1 2">
    <name type="scientific">Phyllobacterium brassicacearum</name>
    <dbReference type="NCBI Taxonomy" id="314235"/>
    <lineage>
        <taxon>Bacteria</taxon>
        <taxon>Pseudomonadati</taxon>
        <taxon>Pseudomonadota</taxon>
        <taxon>Alphaproteobacteria</taxon>
        <taxon>Hyphomicrobiales</taxon>
        <taxon>Phyllobacteriaceae</taxon>
        <taxon>Phyllobacterium</taxon>
    </lineage>
</organism>
<evidence type="ECO:0000313" key="2">
    <source>
        <dbReference type="Proteomes" id="UP000241444"/>
    </source>
</evidence>
<accession>A0A2P7B6C6</accession>
<sequence length="137" mass="15282">MSGRHLFPVEGSGQALMAGHLSNAVRRIRTVIMNTALDCDCRHRVDSALQRFAALEHLRDQKRSLEDAHHQRRTIETILELLREFDELGFQDMDESVLREAALLFEDIAAAAQAASHSLKLVSSDVSSTFDKPATTP</sequence>
<name>A0A2P7B6C6_9HYPH</name>
<dbReference type="EMBL" id="PGGO01000033">
    <property type="protein sequence ID" value="PSH62013.1"/>
    <property type="molecule type" value="Genomic_DNA"/>
</dbReference>
<keyword evidence="2" id="KW-1185">Reference proteome</keyword>
<proteinExistence type="predicted"/>
<reference evidence="2" key="1">
    <citation type="submission" date="2017-11" db="EMBL/GenBank/DDBJ databases">
        <authorList>
            <person name="Kuznetsova I."/>
            <person name="Sazanova A."/>
            <person name="Chirak E."/>
            <person name="Safronova V."/>
            <person name="Willems A."/>
        </authorList>
    </citation>
    <scope>NUCLEOTIDE SEQUENCE [LARGE SCALE GENOMIC DNA]</scope>
    <source>
        <strain evidence="2">STM 196</strain>
    </source>
</reference>